<dbReference type="Proteomes" id="UP001454036">
    <property type="component" value="Unassembled WGS sequence"/>
</dbReference>
<comment type="caution">
    <text evidence="2">The sequence shown here is derived from an EMBL/GenBank/DDBJ whole genome shotgun (WGS) entry which is preliminary data.</text>
</comment>
<evidence type="ECO:0000256" key="1">
    <source>
        <dbReference type="SAM" id="MobiDB-lite"/>
    </source>
</evidence>
<dbReference type="EMBL" id="BAABME010006110">
    <property type="protein sequence ID" value="GAA0167472.1"/>
    <property type="molecule type" value="Genomic_DNA"/>
</dbReference>
<gene>
    <name evidence="2" type="ORF">LIER_22399</name>
</gene>
<keyword evidence="3" id="KW-1185">Reference proteome</keyword>
<organism evidence="2 3">
    <name type="scientific">Lithospermum erythrorhizon</name>
    <name type="common">Purple gromwell</name>
    <name type="synonym">Lithospermum officinale var. erythrorhizon</name>
    <dbReference type="NCBI Taxonomy" id="34254"/>
    <lineage>
        <taxon>Eukaryota</taxon>
        <taxon>Viridiplantae</taxon>
        <taxon>Streptophyta</taxon>
        <taxon>Embryophyta</taxon>
        <taxon>Tracheophyta</taxon>
        <taxon>Spermatophyta</taxon>
        <taxon>Magnoliopsida</taxon>
        <taxon>eudicotyledons</taxon>
        <taxon>Gunneridae</taxon>
        <taxon>Pentapetalae</taxon>
        <taxon>asterids</taxon>
        <taxon>lamiids</taxon>
        <taxon>Boraginales</taxon>
        <taxon>Boraginaceae</taxon>
        <taxon>Boraginoideae</taxon>
        <taxon>Lithospermeae</taxon>
        <taxon>Lithospermum</taxon>
    </lineage>
</organism>
<proteinExistence type="predicted"/>
<reference evidence="2 3" key="1">
    <citation type="submission" date="2024-01" db="EMBL/GenBank/DDBJ databases">
        <title>The complete chloroplast genome sequence of Lithospermum erythrorhizon: insights into the phylogenetic relationship among Boraginaceae species and the maternal lineages of purple gromwells.</title>
        <authorList>
            <person name="Okada T."/>
            <person name="Watanabe K."/>
        </authorList>
    </citation>
    <scope>NUCLEOTIDE SEQUENCE [LARGE SCALE GENOMIC DNA]</scope>
</reference>
<feature type="region of interest" description="Disordered" evidence="1">
    <location>
        <begin position="44"/>
        <end position="79"/>
    </location>
</feature>
<sequence>MALRALSFPNATSPVQSSSGFTVVRSLLVIVGAVHPTRLDYTQERAAKHARKTERRARKVAEKAGDADVHEEADDHVPEEEVPLVVQPTISDEWLPEHEQGGNSEEEAQESDEEDVVAVISRRRKATGKLKLNENRTQVGNKRVPNNVAAVSTGNVVLNSEEEEAKWRFVANKRVAPKKILSEVIKKNSRIIGILEGIGVIPIVDTVGPYYPKLVKEFVCNMAEDIDDPTSPNFQSILNYQKEDILTTEDVEGPGLGFITISPKLIQVLVSSQVEDDSSASGGGNEERAKFLRDKICHLDGVIQTSLVRKSVLEARLKSLSGEANLDIGGSGAEAPQT</sequence>
<evidence type="ECO:0000313" key="2">
    <source>
        <dbReference type="EMBL" id="GAA0167472.1"/>
    </source>
</evidence>
<feature type="compositionally biased region" description="Basic residues" evidence="1">
    <location>
        <begin position="48"/>
        <end position="58"/>
    </location>
</feature>
<feature type="compositionally biased region" description="Acidic residues" evidence="1">
    <location>
        <begin position="104"/>
        <end position="116"/>
    </location>
</feature>
<accession>A0AAV3QZH2</accession>
<feature type="compositionally biased region" description="Basic and acidic residues" evidence="1">
    <location>
        <begin position="59"/>
        <end position="76"/>
    </location>
</feature>
<dbReference type="AlphaFoldDB" id="A0AAV3QZH2"/>
<protein>
    <submittedName>
        <fullName evidence="2">Uncharacterized protein</fullName>
    </submittedName>
</protein>
<evidence type="ECO:0000313" key="3">
    <source>
        <dbReference type="Proteomes" id="UP001454036"/>
    </source>
</evidence>
<feature type="region of interest" description="Disordered" evidence="1">
    <location>
        <begin position="92"/>
        <end position="116"/>
    </location>
</feature>
<name>A0AAV3QZH2_LITER</name>